<evidence type="ECO:0000256" key="2">
    <source>
        <dbReference type="SAM" id="MobiDB-lite"/>
    </source>
</evidence>
<sequence>MMGKRSLFFPLLSYMLLWFLLHLDHRLFFFFWLYIYIYIYFGYLFNVWLSEGWRVMTGRWQLYIVLCVSRLRRKAVVAFYVAFTCRLILYIYIYILYFAARDSTTRTVPIGGGGSGAMRPNKVDEALQLFAALQDTLQIETRQRDANRVVRAASAEPSLRGLQRRRRSGRETRAPASSPPSSLVQSASSATDLQRRLEVADGIMRRLHAKNQQLLQRLTALQRDEGEGNEATVRRLRDKLQQREEEVRRLRHRLQEFEKRAEDSSRGTSGGGVRGCIGGDAAVSLLTLRVKQLEEQYNRLLGRRVADALRTESAGKHDAELRELFSLMKSKIIADARHHEAEVLLLNEALLESERRLATIPSGGTGLDV</sequence>
<feature type="region of interest" description="Disordered" evidence="2">
    <location>
        <begin position="148"/>
        <end position="190"/>
    </location>
</feature>
<dbReference type="EMBL" id="JABDHM010000179">
    <property type="protein sequence ID" value="KAF5216740.1"/>
    <property type="molecule type" value="Genomic_DNA"/>
</dbReference>
<organism evidence="4 6">
    <name type="scientific">Trypanosoma cruzi</name>
    <dbReference type="NCBI Taxonomy" id="5693"/>
    <lineage>
        <taxon>Eukaryota</taxon>
        <taxon>Discoba</taxon>
        <taxon>Euglenozoa</taxon>
        <taxon>Kinetoplastea</taxon>
        <taxon>Metakinetoplastina</taxon>
        <taxon>Trypanosomatida</taxon>
        <taxon>Trypanosomatidae</taxon>
        <taxon>Trypanosoma</taxon>
        <taxon>Schizotrypanum</taxon>
    </lineage>
</organism>
<keyword evidence="1" id="KW-0175">Coiled coil</keyword>
<feature type="coiled-coil region" evidence="1">
    <location>
        <begin position="204"/>
        <end position="303"/>
    </location>
</feature>
<keyword evidence="3" id="KW-0812">Transmembrane</keyword>
<feature type="transmembrane region" description="Helical" evidence="3">
    <location>
        <begin position="77"/>
        <end position="100"/>
    </location>
</feature>
<dbReference type="VEuPathDB" id="TriTrypDB:ECC02_011444"/>
<protein>
    <submittedName>
        <fullName evidence="4">Uncharacterized protein</fullName>
    </submittedName>
</protein>
<reference evidence="4" key="2">
    <citation type="submission" date="2020-04" db="EMBL/GenBank/DDBJ databases">
        <authorList>
            <person name="Diaz Viraque F."/>
        </authorList>
    </citation>
    <scope>NUCLEOTIDE SEQUENCE</scope>
    <source>
        <strain evidence="4">Berenice</strain>
    </source>
</reference>
<dbReference type="VEuPathDB" id="TriTrypDB:BCY84_15682"/>
<proteinExistence type="predicted"/>
<feature type="transmembrane region" description="Helical" evidence="3">
    <location>
        <begin position="29"/>
        <end position="49"/>
    </location>
</feature>
<keyword evidence="3" id="KW-0472">Membrane</keyword>
<evidence type="ECO:0000313" key="5">
    <source>
        <dbReference type="EMBL" id="KAF5216740.1"/>
    </source>
</evidence>
<evidence type="ECO:0000313" key="6">
    <source>
        <dbReference type="Proteomes" id="UP000583944"/>
    </source>
</evidence>
<accession>A0A7J6XNL9</accession>
<name>A0A7J6XNL9_TRYCR</name>
<gene>
    <name evidence="5" type="ORF">ECC02_010454</name>
    <name evidence="4" type="ORF">ECC02_011444</name>
</gene>
<dbReference type="Proteomes" id="UP000583944">
    <property type="component" value="Unassembled WGS sequence"/>
</dbReference>
<comment type="caution">
    <text evidence="4">The sequence shown here is derived from an EMBL/GenBank/DDBJ whole genome shotgun (WGS) entry which is preliminary data.</text>
</comment>
<dbReference type="AlphaFoldDB" id="A0A7J6XNL9"/>
<reference evidence="4 6" key="1">
    <citation type="journal article" date="2019" name="Genome Biol. Evol.">
        <title>Nanopore Sequencing Significantly Improves Genome Assembly of the Protozoan Parasite Trypanosoma cruzi.</title>
        <authorList>
            <person name="Diaz-Viraque F."/>
            <person name="Pita S."/>
            <person name="Greif G."/>
            <person name="de Souza R.C.M."/>
            <person name="Iraola G."/>
            <person name="Robello C."/>
        </authorList>
    </citation>
    <scope>NUCLEOTIDE SEQUENCE [LARGE SCALE GENOMIC DNA]</scope>
    <source>
        <strain evidence="4 6">Berenice</strain>
    </source>
</reference>
<dbReference type="EMBL" id="JABDHM010000266">
    <property type="protein sequence ID" value="KAF5215835.1"/>
    <property type="molecule type" value="Genomic_DNA"/>
</dbReference>
<dbReference type="VEuPathDB" id="TriTrypDB:ECC02_010454"/>
<keyword evidence="3" id="KW-1133">Transmembrane helix</keyword>
<feature type="compositionally biased region" description="Low complexity" evidence="2">
    <location>
        <begin position="174"/>
        <end position="190"/>
    </location>
</feature>
<evidence type="ECO:0000256" key="3">
    <source>
        <dbReference type="SAM" id="Phobius"/>
    </source>
</evidence>
<evidence type="ECO:0000313" key="4">
    <source>
        <dbReference type="EMBL" id="KAF5215835.1"/>
    </source>
</evidence>
<feature type="transmembrane region" description="Helical" evidence="3">
    <location>
        <begin position="7"/>
        <end position="23"/>
    </location>
</feature>
<evidence type="ECO:0000256" key="1">
    <source>
        <dbReference type="SAM" id="Coils"/>
    </source>
</evidence>